<dbReference type="PROSITE" id="PS51620">
    <property type="entry name" value="SAM_TRM61"/>
    <property type="match status" value="1"/>
</dbReference>
<dbReference type="EMBL" id="DSKY01000022">
    <property type="protein sequence ID" value="HDY59949.1"/>
    <property type="molecule type" value="Genomic_DNA"/>
</dbReference>
<evidence type="ECO:0000256" key="6">
    <source>
        <dbReference type="PIRSR" id="PIRSR017269-1"/>
    </source>
</evidence>
<dbReference type="InterPro" id="IPR014816">
    <property type="entry name" value="tRNA_MeTrfase_Gcd14"/>
</dbReference>
<reference evidence="8" key="1">
    <citation type="journal article" date="2020" name="mSystems">
        <title>Genome- and Community-Level Interaction Insights into Carbon Utilization and Element Cycling Functions of Hydrothermarchaeota in Hydrothermal Sediment.</title>
        <authorList>
            <person name="Zhou Z."/>
            <person name="Liu Y."/>
            <person name="Xu W."/>
            <person name="Pan J."/>
            <person name="Luo Z.H."/>
            <person name="Li M."/>
        </authorList>
    </citation>
    <scope>NUCLEOTIDE SEQUENCE [LARGE SCALE GENOMIC DNA]</scope>
    <source>
        <strain evidence="8">SpSt-258</strain>
    </source>
</reference>
<gene>
    <name evidence="8" type="ORF">ENP86_10465</name>
</gene>
<dbReference type="Gene3D" id="3.40.50.150">
    <property type="entry name" value="Vaccinia Virus protein VP39"/>
    <property type="match status" value="1"/>
</dbReference>
<dbReference type="Gene3D" id="3.10.330.20">
    <property type="match status" value="1"/>
</dbReference>
<dbReference type="EC" id="2.1.1.220" evidence="5"/>
<evidence type="ECO:0000256" key="2">
    <source>
        <dbReference type="ARBA" id="ARBA00022679"/>
    </source>
</evidence>
<evidence type="ECO:0000256" key="4">
    <source>
        <dbReference type="ARBA" id="ARBA00022694"/>
    </source>
</evidence>
<dbReference type="InterPro" id="IPR029063">
    <property type="entry name" value="SAM-dependent_MTases_sf"/>
</dbReference>
<dbReference type="PIRSF" id="PIRSF017269">
    <property type="entry name" value="GCD14"/>
    <property type="match status" value="1"/>
</dbReference>
<feature type="binding site" evidence="6">
    <location>
        <position position="158"/>
    </location>
    <ligand>
        <name>S-adenosyl-L-methionine</name>
        <dbReference type="ChEBI" id="CHEBI:59789"/>
    </ligand>
</feature>
<keyword evidence="2 5" id="KW-0808">Transferase</keyword>
<keyword evidence="3 5" id="KW-0949">S-adenosyl-L-methionine</keyword>
<keyword evidence="1 5" id="KW-0489">Methyltransferase</keyword>
<proteinExistence type="inferred from homology"/>
<evidence type="ECO:0000259" key="7">
    <source>
        <dbReference type="Pfam" id="PF08704"/>
    </source>
</evidence>
<evidence type="ECO:0000313" key="8">
    <source>
        <dbReference type="EMBL" id="HDY59949.1"/>
    </source>
</evidence>
<dbReference type="PANTHER" id="PTHR12133">
    <property type="entry name" value="TRNA (ADENINE(58)-N(1))-METHYLTRANSFERASE"/>
    <property type="match status" value="1"/>
</dbReference>
<dbReference type="SUPFAM" id="SSF53335">
    <property type="entry name" value="S-adenosyl-L-methionine-dependent methyltransferases"/>
    <property type="match status" value="1"/>
</dbReference>
<feature type="binding site" evidence="6">
    <location>
        <begin position="109"/>
        <end position="112"/>
    </location>
    <ligand>
        <name>S-adenosyl-L-methionine</name>
        <dbReference type="ChEBI" id="CHEBI:59789"/>
    </ligand>
</feature>
<dbReference type="GO" id="GO:0031515">
    <property type="term" value="C:tRNA (m1A) methyltransferase complex"/>
    <property type="evidence" value="ECO:0007669"/>
    <property type="project" value="UniProtKB-UniRule"/>
</dbReference>
<feature type="domain" description="tRNA (adenine(58)-N(1))-methyltransferase catalytic subunit TRM61 C-terminal" evidence="7">
    <location>
        <begin position="62"/>
        <end position="240"/>
    </location>
</feature>
<dbReference type="Pfam" id="PF08704">
    <property type="entry name" value="GCD14"/>
    <property type="match status" value="1"/>
</dbReference>
<feature type="binding site" evidence="6">
    <location>
        <position position="175"/>
    </location>
    <ligand>
        <name>S-adenosyl-L-methionine</name>
        <dbReference type="ChEBI" id="CHEBI:59789"/>
    </ligand>
</feature>
<dbReference type="PANTHER" id="PTHR12133:SF1">
    <property type="entry name" value="TRNA (ADENINE(58)-N(1))-METHYLTRANSFERASE, MITOCHONDRIAL"/>
    <property type="match status" value="1"/>
</dbReference>
<protein>
    <recommendedName>
        <fullName evidence="5">tRNA (adenine(58)-N(1))-methyltransferase TrmI</fullName>
        <ecNumber evidence="5">2.1.1.220</ecNumber>
    </recommendedName>
</protein>
<feature type="binding site" evidence="6">
    <location>
        <position position="130"/>
    </location>
    <ligand>
        <name>S-adenosyl-L-methionine</name>
        <dbReference type="ChEBI" id="CHEBI:59789"/>
    </ligand>
</feature>
<dbReference type="GO" id="GO:0030488">
    <property type="term" value="P:tRNA methylation"/>
    <property type="evidence" value="ECO:0007669"/>
    <property type="project" value="InterPro"/>
</dbReference>
<dbReference type="CDD" id="cd02440">
    <property type="entry name" value="AdoMet_MTases"/>
    <property type="match status" value="1"/>
</dbReference>
<organism evidence="8">
    <name type="scientific">candidate division WOR-3 bacterium</name>
    <dbReference type="NCBI Taxonomy" id="2052148"/>
    <lineage>
        <taxon>Bacteria</taxon>
        <taxon>Bacteria division WOR-3</taxon>
    </lineage>
</organism>
<comment type="caution">
    <text evidence="8">The sequence shown here is derived from an EMBL/GenBank/DDBJ whole genome shotgun (WGS) entry which is preliminary data.</text>
</comment>
<comment type="similarity">
    <text evidence="5">Belongs to the class I-like SAM-binding methyltransferase superfamily. TRM61 family.</text>
</comment>
<keyword evidence="4 5" id="KW-0819">tRNA processing</keyword>
<evidence type="ECO:0000256" key="5">
    <source>
        <dbReference type="PIRNR" id="PIRNR017269"/>
    </source>
</evidence>
<evidence type="ECO:0000256" key="3">
    <source>
        <dbReference type="ARBA" id="ARBA00022691"/>
    </source>
</evidence>
<name>A0A7V0Z7G9_UNCW3</name>
<dbReference type="GO" id="GO:0160107">
    <property type="term" value="F:tRNA (adenine(58)-N1)-methyltransferase activity"/>
    <property type="evidence" value="ECO:0007669"/>
    <property type="project" value="UniProtKB-EC"/>
</dbReference>
<comment type="function">
    <text evidence="5">Catalyzes the S-adenosyl-L-methionine-dependent formation of N(1)-methyladenine at position 58 (m1A58) in tRNA.</text>
</comment>
<sequence>MEENSINQGDLVLIYLDDKRQFLIQVVPKLKLSTDLGDIRVDEIISKEFGFVGKTHLGRNFYCLRPTISDLMLKIKRKTTIVYPKDLGYLLFETAIGPGSKVIEVGTGSGALTLFLSRIVAPDGVVYSYERNEEFLENAKKNLEKVKYKSRIEYFLRDAAIEGFIQKNIDAIFIDVPEPWDIVPRAFDALKGGHHLVAWSPNVEQVKKTVEVLQASNFIRIKVCEVVQRDILVRERGVRPRERGITHTAYLVSATKARGGAK</sequence>
<accession>A0A7V0Z7G9</accession>
<evidence type="ECO:0000256" key="1">
    <source>
        <dbReference type="ARBA" id="ARBA00022603"/>
    </source>
</evidence>
<dbReference type="InterPro" id="IPR049470">
    <property type="entry name" value="TRM61_C"/>
</dbReference>
<comment type="catalytic activity">
    <reaction evidence="5">
        <text>adenosine(58) in tRNA + S-adenosyl-L-methionine = N(1)-methyladenosine(58) in tRNA + S-adenosyl-L-homocysteine + H(+)</text>
        <dbReference type="Rhea" id="RHEA:43152"/>
        <dbReference type="Rhea" id="RHEA-COMP:10365"/>
        <dbReference type="Rhea" id="RHEA-COMP:10366"/>
        <dbReference type="ChEBI" id="CHEBI:15378"/>
        <dbReference type="ChEBI" id="CHEBI:57856"/>
        <dbReference type="ChEBI" id="CHEBI:59789"/>
        <dbReference type="ChEBI" id="CHEBI:74411"/>
        <dbReference type="ChEBI" id="CHEBI:74491"/>
        <dbReference type="EC" id="2.1.1.220"/>
    </reaction>
</comment>
<comment type="subunit">
    <text evidence="5">Homotetramer composed of a dimer of dimers.</text>
</comment>
<dbReference type="AlphaFoldDB" id="A0A7V0Z7G9"/>